<accession>A0ACB8ARJ5</accession>
<dbReference type="EMBL" id="MU267598">
    <property type="protein sequence ID" value="KAH7915638.1"/>
    <property type="molecule type" value="Genomic_DNA"/>
</dbReference>
<protein>
    <submittedName>
        <fullName evidence="1">GNAT domain-containing protein</fullName>
    </submittedName>
</protein>
<keyword evidence="2" id="KW-1185">Reference proteome</keyword>
<evidence type="ECO:0000313" key="1">
    <source>
        <dbReference type="EMBL" id="KAH7915638.1"/>
    </source>
</evidence>
<gene>
    <name evidence="1" type="ORF">BJ138DRAFT_1169813</name>
</gene>
<sequence length="216" mass="24414">MICDAVLVGKKVVLVPYKAEHVEKYHEWMTDPVLRELTASEPLTLEEEYEMQKKWRDDPDKLTFIILAHEHGKHFSSLPMAGDVNLFLKGSPDDEDFEAEAEIMIADFTYRRQGFAHEALQLMLSYVTASPSYFGQSDIGDCDSVPPSPFPIQPTSLVVRISQSNTASISLFEQLGFTTVKVVKVFEEVEMRFLPTRGVSHLMIMLGLERGLLLTS</sequence>
<comment type="caution">
    <text evidence="1">The sequence shown here is derived from an EMBL/GenBank/DDBJ whole genome shotgun (WGS) entry which is preliminary data.</text>
</comment>
<name>A0ACB8ARJ5_9AGAM</name>
<reference evidence="1" key="1">
    <citation type="journal article" date="2021" name="New Phytol.">
        <title>Evolutionary innovations through gain and loss of genes in the ectomycorrhizal Boletales.</title>
        <authorList>
            <person name="Wu G."/>
            <person name="Miyauchi S."/>
            <person name="Morin E."/>
            <person name="Kuo A."/>
            <person name="Drula E."/>
            <person name="Varga T."/>
            <person name="Kohler A."/>
            <person name="Feng B."/>
            <person name="Cao Y."/>
            <person name="Lipzen A."/>
            <person name="Daum C."/>
            <person name="Hundley H."/>
            <person name="Pangilinan J."/>
            <person name="Johnson J."/>
            <person name="Barry K."/>
            <person name="LaButti K."/>
            <person name="Ng V."/>
            <person name="Ahrendt S."/>
            <person name="Min B."/>
            <person name="Choi I.G."/>
            <person name="Park H."/>
            <person name="Plett J.M."/>
            <person name="Magnuson J."/>
            <person name="Spatafora J.W."/>
            <person name="Nagy L.G."/>
            <person name="Henrissat B."/>
            <person name="Grigoriev I.V."/>
            <person name="Yang Z.L."/>
            <person name="Xu J."/>
            <person name="Martin F.M."/>
        </authorList>
    </citation>
    <scope>NUCLEOTIDE SEQUENCE</scope>
    <source>
        <strain evidence="1">ATCC 28755</strain>
    </source>
</reference>
<evidence type="ECO:0000313" key="2">
    <source>
        <dbReference type="Proteomes" id="UP000790377"/>
    </source>
</evidence>
<dbReference type="Proteomes" id="UP000790377">
    <property type="component" value="Unassembled WGS sequence"/>
</dbReference>
<proteinExistence type="predicted"/>
<organism evidence="1 2">
    <name type="scientific">Hygrophoropsis aurantiaca</name>
    <dbReference type="NCBI Taxonomy" id="72124"/>
    <lineage>
        <taxon>Eukaryota</taxon>
        <taxon>Fungi</taxon>
        <taxon>Dikarya</taxon>
        <taxon>Basidiomycota</taxon>
        <taxon>Agaricomycotina</taxon>
        <taxon>Agaricomycetes</taxon>
        <taxon>Agaricomycetidae</taxon>
        <taxon>Boletales</taxon>
        <taxon>Coniophorineae</taxon>
        <taxon>Hygrophoropsidaceae</taxon>
        <taxon>Hygrophoropsis</taxon>
    </lineage>
</organism>